<dbReference type="Proteomes" id="UP000006160">
    <property type="component" value="Unassembled WGS sequence"/>
</dbReference>
<evidence type="ECO:0000313" key="4">
    <source>
        <dbReference type="Proteomes" id="UP000006160"/>
    </source>
</evidence>
<dbReference type="EMBL" id="ACSJ01000001">
    <property type="protein sequence ID" value="EES92141.1"/>
    <property type="molecule type" value="Genomic_DNA"/>
</dbReference>
<sequence>MEDVTMLKYDIVIIGGGAAGLAAAISAKKSGIDKILILERESCLGGTLNQCIHNGFGLEIFNEDLTGPEYVEKFIEAINEMNIEYKLDTCVMEFNSDKVIKAVSKSGIIEIKSKAIIISTGCREKPRGLINIAGRKSAGIFTAGSAQKFINLEGYMPGKEIVILGSGNTALIMARRFTLEGATVKAVIEILPCVEGNKKLIKECLEDFNIPLIFSHTVIDVQGKERIKGITIAKVKNNTIIPDTEQEISCDTIVLSVELSPESELAFKAGLEIVPFTKGIKVNENMETNVSGIFSCGNVVFIHDKVDNITYEGYRAGENAVNYITK</sequence>
<dbReference type="PANTHER" id="PTHR42949:SF3">
    <property type="entry name" value="ANAEROBIC GLYCEROL-3-PHOSPHATE DEHYDROGENASE SUBUNIT B"/>
    <property type="match status" value="1"/>
</dbReference>
<organism evidence="3 4">
    <name type="scientific">Clostridium botulinum D str. 1873</name>
    <dbReference type="NCBI Taxonomy" id="592027"/>
    <lineage>
        <taxon>Bacteria</taxon>
        <taxon>Bacillati</taxon>
        <taxon>Bacillota</taxon>
        <taxon>Clostridia</taxon>
        <taxon>Eubacteriales</taxon>
        <taxon>Clostridiaceae</taxon>
        <taxon>Clostridium</taxon>
    </lineage>
</organism>
<evidence type="ECO:0000313" key="3">
    <source>
        <dbReference type="EMBL" id="EES92141.1"/>
    </source>
</evidence>
<proteinExistence type="predicted"/>
<name>A0A9P2LM78_CLOBO</name>
<comment type="caution">
    <text evidence="3">The sequence shown here is derived from an EMBL/GenBank/DDBJ whole genome shotgun (WGS) entry which is preliminary data.</text>
</comment>
<dbReference type="PRINTS" id="PR00469">
    <property type="entry name" value="PNDRDTASEII"/>
</dbReference>
<evidence type="ECO:0000259" key="2">
    <source>
        <dbReference type="Pfam" id="PF07992"/>
    </source>
</evidence>
<protein>
    <submittedName>
        <fullName evidence="3">Sarcosine oxidase alpha subunit</fullName>
    </submittedName>
</protein>
<reference evidence="3 4" key="1">
    <citation type="submission" date="2009-10" db="EMBL/GenBank/DDBJ databases">
        <authorList>
            <person name="Shrivastava S."/>
            <person name="Brinkac L.B."/>
            <person name="Brown J.L."/>
            <person name="Bruce D.B."/>
            <person name="Detter C."/>
            <person name="Green L.D."/>
            <person name="Munk C.A."/>
            <person name="Rogers Y.C."/>
            <person name="Tapia R."/>
            <person name="Saunders E.S."/>
            <person name="Sims D.R."/>
            <person name="Smith L.A."/>
            <person name="Smith T.J."/>
            <person name="Sutton G."/>
            <person name="Brettin T."/>
        </authorList>
    </citation>
    <scope>NUCLEOTIDE SEQUENCE [LARGE SCALE GENOMIC DNA]</scope>
    <source>
        <strain evidence="4">D str. 1873</strain>
    </source>
</reference>
<dbReference type="PRINTS" id="PR00368">
    <property type="entry name" value="FADPNR"/>
</dbReference>
<dbReference type="Pfam" id="PF07992">
    <property type="entry name" value="Pyr_redox_2"/>
    <property type="match status" value="1"/>
</dbReference>
<accession>A0A9P2LM78</accession>
<dbReference type="RefSeq" id="WP_004443663.1">
    <property type="nucleotide sequence ID" value="NZ_ACSJ01000001.1"/>
</dbReference>
<dbReference type="SUPFAM" id="SSF51905">
    <property type="entry name" value="FAD/NAD(P)-binding domain"/>
    <property type="match status" value="1"/>
</dbReference>
<feature type="domain" description="FAD/NAD(P)-binding" evidence="2">
    <location>
        <begin position="9"/>
        <end position="303"/>
    </location>
</feature>
<dbReference type="InterPro" id="IPR051691">
    <property type="entry name" value="Metab_Enz_Cyan_OpOx_G3PDH"/>
</dbReference>
<dbReference type="InterPro" id="IPR036188">
    <property type="entry name" value="FAD/NAD-bd_sf"/>
</dbReference>
<dbReference type="GO" id="GO:0016491">
    <property type="term" value="F:oxidoreductase activity"/>
    <property type="evidence" value="ECO:0007669"/>
    <property type="project" value="UniProtKB-KW"/>
</dbReference>
<dbReference type="Gene3D" id="3.50.50.60">
    <property type="entry name" value="FAD/NAD(P)-binding domain"/>
    <property type="match status" value="2"/>
</dbReference>
<evidence type="ECO:0000256" key="1">
    <source>
        <dbReference type="ARBA" id="ARBA00023002"/>
    </source>
</evidence>
<dbReference type="InterPro" id="IPR023753">
    <property type="entry name" value="FAD/NAD-binding_dom"/>
</dbReference>
<gene>
    <name evidence="3" type="ORF">CLG_B0349</name>
</gene>
<keyword evidence="1" id="KW-0560">Oxidoreductase</keyword>
<dbReference type="AlphaFoldDB" id="A0A9P2LM78"/>
<dbReference type="PANTHER" id="PTHR42949">
    <property type="entry name" value="ANAEROBIC GLYCEROL-3-PHOSPHATE DEHYDROGENASE SUBUNIT B"/>
    <property type="match status" value="1"/>
</dbReference>